<protein>
    <submittedName>
        <fullName evidence="7">YneF family protein</fullName>
    </submittedName>
</protein>
<comment type="caution">
    <text evidence="7">The sequence shown here is derived from an EMBL/GenBank/DDBJ whole genome shotgun (WGS) entry which is preliminary data.</text>
</comment>
<evidence type="ECO:0000313" key="8">
    <source>
        <dbReference type="Proteomes" id="UP000824175"/>
    </source>
</evidence>
<accession>A0A9D1L213</accession>
<evidence type="ECO:0000256" key="6">
    <source>
        <dbReference type="SAM" id="Phobius"/>
    </source>
</evidence>
<evidence type="ECO:0000256" key="3">
    <source>
        <dbReference type="ARBA" id="ARBA00022692"/>
    </source>
</evidence>
<keyword evidence="3 6" id="KW-0812">Transmembrane</keyword>
<comment type="similarity">
    <text evidence="2">Belongs to the UPF0154 family.</text>
</comment>
<dbReference type="GO" id="GO:0016020">
    <property type="term" value="C:membrane"/>
    <property type="evidence" value="ECO:0007669"/>
    <property type="project" value="UniProtKB-SubCell"/>
</dbReference>
<keyword evidence="4 6" id="KW-1133">Transmembrane helix</keyword>
<evidence type="ECO:0000256" key="5">
    <source>
        <dbReference type="ARBA" id="ARBA00023136"/>
    </source>
</evidence>
<organism evidence="7 8">
    <name type="scientific">Candidatus Fimiplasma intestinipullorum</name>
    <dbReference type="NCBI Taxonomy" id="2840825"/>
    <lineage>
        <taxon>Bacteria</taxon>
        <taxon>Bacillati</taxon>
        <taxon>Bacillota</taxon>
        <taxon>Clostridia</taxon>
        <taxon>Eubacteriales</taxon>
        <taxon>Candidatus Fimiplasma</taxon>
    </lineage>
</organism>
<dbReference type="Proteomes" id="UP000824175">
    <property type="component" value="Unassembled WGS sequence"/>
</dbReference>
<dbReference type="AlphaFoldDB" id="A0A9D1L213"/>
<dbReference type="InterPro" id="IPR005359">
    <property type="entry name" value="UPF0154"/>
</dbReference>
<comment type="subcellular location">
    <subcellularLocation>
        <location evidence="1">Membrane</location>
        <topology evidence="1">Single-pass membrane protein</topology>
    </subcellularLocation>
</comment>
<name>A0A9D1L213_9FIRM</name>
<dbReference type="EMBL" id="DVMJ01000097">
    <property type="protein sequence ID" value="HIU14562.1"/>
    <property type="molecule type" value="Genomic_DNA"/>
</dbReference>
<proteinExistence type="inferred from homology"/>
<keyword evidence="5 6" id="KW-0472">Membrane</keyword>
<evidence type="ECO:0000313" key="7">
    <source>
        <dbReference type="EMBL" id="HIU14562.1"/>
    </source>
</evidence>
<feature type="transmembrane region" description="Helical" evidence="6">
    <location>
        <begin position="6"/>
        <end position="25"/>
    </location>
</feature>
<reference evidence="7" key="1">
    <citation type="submission" date="2020-10" db="EMBL/GenBank/DDBJ databases">
        <authorList>
            <person name="Gilroy R."/>
        </authorList>
    </citation>
    <scope>NUCLEOTIDE SEQUENCE</scope>
    <source>
        <strain evidence="7">CHK195-11698</strain>
    </source>
</reference>
<dbReference type="Pfam" id="PF03672">
    <property type="entry name" value="UPF0154"/>
    <property type="match status" value="1"/>
</dbReference>
<evidence type="ECO:0000256" key="2">
    <source>
        <dbReference type="ARBA" id="ARBA00006694"/>
    </source>
</evidence>
<evidence type="ECO:0000256" key="4">
    <source>
        <dbReference type="ARBA" id="ARBA00022989"/>
    </source>
</evidence>
<reference evidence="7" key="2">
    <citation type="journal article" date="2021" name="PeerJ">
        <title>Extensive microbial diversity within the chicken gut microbiome revealed by metagenomics and culture.</title>
        <authorList>
            <person name="Gilroy R."/>
            <person name="Ravi A."/>
            <person name="Getino M."/>
            <person name="Pursley I."/>
            <person name="Horton D.L."/>
            <person name="Alikhan N.F."/>
            <person name="Baker D."/>
            <person name="Gharbi K."/>
            <person name="Hall N."/>
            <person name="Watson M."/>
            <person name="Adriaenssens E.M."/>
            <person name="Foster-Nyarko E."/>
            <person name="Jarju S."/>
            <person name="Secka A."/>
            <person name="Antonio M."/>
            <person name="Oren A."/>
            <person name="Chaudhuri R.R."/>
            <person name="La Ragione R."/>
            <person name="Hildebrand F."/>
            <person name="Pallen M.J."/>
        </authorList>
    </citation>
    <scope>NUCLEOTIDE SEQUENCE</scope>
    <source>
        <strain evidence="7">CHK195-11698</strain>
    </source>
</reference>
<sequence>MTWFSLFLGIVIGLIVGFFGARFYFKRQLQKNPPITEKMVRTMFAEMGRKPSEAQMRRIMRSFNQQYK</sequence>
<evidence type="ECO:0000256" key="1">
    <source>
        <dbReference type="ARBA" id="ARBA00004167"/>
    </source>
</evidence>
<gene>
    <name evidence="7" type="ORF">IAD15_10940</name>
</gene>